<evidence type="ECO:0000256" key="3">
    <source>
        <dbReference type="ARBA" id="ARBA00022737"/>
    </source>
</evidence>
<evidence type="ECO:0000256" key="1">
    <source>
        <dbReference type="ARBA" id="ARBA00022450"/>
    </source>
</evidence>
<dbReference type="GO" id="GO:0031177">
    <property type="term" value="F:phosphopantetheine binding"/>
    <property type="evidence" value="ECO:0007669"/>
    <property type="project" value="TreeGrafter"/>
</dbReference>
<dbReference type="PROSITE" id="PS00012">
    <property type="entry name" value="PHOSPHOPANTETHEINE"/>
    <property type="match status" value="1"/>
</dbReference>
<dbReference type="Gene3D" id="1.10.1200.10">
    <property type="entry name" value="ACP-like"/>
    <property type="match status" value="1"/>
</dbReference>
<organism evidence="6 7">
    <name type="scientific">Paenibacillus spiritus</name>
    <dbReference type="NCBI Taxonomy" id="2496557"/>
    <lineage>
        <taxon>Bacteria</taxon>
        <taxon>Bacillati</taxon>
        <taxon>Bacillota</taxon>
        <taxon>Bacilli</taxon>
        <taxon>Bacillales</taxon>
        <taxon>Paenibacillaceae</taxon>
        <taxon>Paenibacillus</taxon>
    </lineage>
</organism>
<dbReference type="InterPro" id="IPR020845">
    <property type="entry name" value="AMP-binding_CS"/>
</dbReference>
<feature type="domain" description="Carrier" evidence="5">
    <location>
        <begin position="477"/>
        <end position="548"/>
    </location>
</feature>
<dbReference type="GO" id="GO:0043041">
    <property type="term" value="P:amino acid activation for nonribosomal peptide biosynthetic process"/>
    <property type="evidence" value="ECO:0007669"/>
    <property type="project" value="TreeGrafter"/>
</dbReference>
<dbReference type="InterPro" id="IPR009081">
    <property type="entry name" value="PP-bd_ACP"/>
</dbReference>
<dbReference type="Proteomes" id="UP000367750">
    <property type="component" value="Unassembled WGS sequence"/>
</dbReference>
<dbReference type="InterPro" id="IPR006162">
    <property type="entry name" value="Ppantetheine_attach_site"/>
</dbReference>
<keyword evidence="3" id="KW-0677">Repeat</keyword>
<dbReference type="GO" id="GO:0017000">
    <property type="term" value="P:antibiotic biosynthetic process"/>
    <property type="evidence" value="ECO:0007669"/>
    <property type="project" value="UniProtKB-KW"/>
</dbReference>
<dbReference type="Gene3D" id="3.40.50.12780">
    <property type="entry name" value="N-terminal domain of ligase-like"/>
    <property type="match status" value="1"/>
</dbReference>
<dbReference type="PROSITE" id="PS00455">
    <property type="entry name" value="AMP_BINDING"/>
    <property type="match status" value="1"/>
</dbReference>
<evidence type="ECO:0000256" key="2">
    <source>
        <dbReference type="ARBA" id="ARBA00022553"/>
    </source>
</evidence>
<dbReference type="AlphaFoldDB" id="A0A5J5FY65"/>
<dbReference type="Pfam" id="PF00550">
    <property type="entry name" value="PP-binding"/>
    <property type="match status" value="1"/>
</dbReference>
<keyword evidence="1" id="KW-0596">Phosphopantetheine</keyword>
<keyword evidence="4" id="KW-0045">Antibiotic biosynthesis</keyword>
<proteinExistence type="predicted"/>
<name>A0A5J5FY65_9BACL</name>
<dbReference type="InterPro" id="IPR036736">
    <property type="entry name" value="ACP-like_sf"/>
</dbReference>
<dbReference type="OrthoDB" id="9765680at2"/>
<dbReference type="Gene3D" id="3.30.300.30">
    <property type="match status" value="1"/>
</dbReference>
<accession>A0A5J5FY65</accession>
<dbReference type="SUPFAM" id="SSF47336">
    <property type="entry name" value="ACP-like"/>
    <property type="match status" value="1"/>
</dbReference>
<dbReference type="PROSITE" id="PS50075">
    <property type="entry name" value="CARRIER"/>
    <property type="match status" value="1"/>
</dbReference>
<evidence type="ECO:0000313" key="7">
    <source>
        <dbReference type="Proteomes" id="UP000367750"/>
    </source>
</evidence>
<dbReference type="InterPro" id="IPR045851">
    <property type="entry name" value="AMP-bd_C_sf"/>
</dbReference>
<reference evidence="6 7" key="1">
    <citation type="submission" date="2019-09" db="EMBL/GenBank/DDBJ databases">
        <title>Bacillus ochoae sp. nov., Paenibacillus whitsoniae sp. nov., Paenibacillus spiritus sp. nov. Isolated from the Mars Exploration Rover during spacecraft assembly.</title>
        <authorList>
            <person name="Seuylemezian A."/>
            <person name="Vaishampayan P."/>
        </authorList>
    </citation>
    <scope>NUCLEOTIDE SEQUENCE [LARGE SCALE GENOMIC DNA]</scope>
    <source>
        <strain evidence="6 7">MER_111</strain>
    </source>
</reference>
<dbReference type="SUPFAM" id="SSF56801">
    <property type="entry name" value="Acetyl-CoA synthetase-like"/>
    <property type="match status" value="1"/>
</dbReference>
<gene>
    <name evidence="6" type="ORF">F4V43_16450</name>
</gene>
<evidence type="ECO:0000259" key="5">
    <source>
        <dbReference type="PROSITE" id="PS50075"/>
    </source>
</evidence>
<evidence type="ECO:0000256" key="4">
    <source>
        <dbReference type="ARBA" id="ARBA00023194"/>
    </source>
</evidence>
<dbReference type="PANTHER" id="PTHR45527:SF1">
    <property type="entry name" value="FATTY ACID SYNTHASE"/>
    <property type="match status" value="1"/>
</dbReference>
<dbReference type="PANTHER" id="PTHR45527">
    <property type="entry name" value="NONRIBOSOMAL PEPTIDE SYNTHETASE"/>
    <property type="match status" value="1"/>
</dbReference>
<dbReference type="GO" id="GO:0044550">
    <property type="term" value="P:secondary metabolite biosynthetic process"/>
    <property type="evidence" value="ECO:0007669"/>
    <property type="project" value="TreeGrafter"/>
</dbReference>
<dbReference type="InterPro" id="IPR042099">
    <property type="entry name" value="ANL_N_sf"/>
</dbReference>
<sequence>MRFWRTALKRRKRAVNLLEKFDEIFAKQRESVAITGNLGHITYRRLDEWTRAIGSELRRMGLGKNDVVSVETANKLEAIVLLLGIVRSGAAYCVIPADYPEHRRTLMRSKVGAKAVLGSAEFRRLTASGLAEEVLPEPAIREEDSLLYVIFTSGSTGEPKPVAIEDRSIRKIAGHAEFYAGTVMGQFAPLEFDASVYELFGGLLNGMTLRMVDKEESLDFDLLPAILAELDTAFLTTRLFNLYVDECPEALSRLELILTGGERGSADHLKRAARSSRVLHVYGPTETTVFATRYAVRGDETEIPIGQSFDGGRLLVLNEEGVPAVPGQPGELVIADSGLMRAYIGEPEANEKAILVIGGVRYYRTGDSVYEDRDGNLVYVERRDRQVKIAGYRVELGEIERCAQAYGLRRDCVAHYDGSRLILLITDDVEPEGLRSHLKSRLPHYMIPSVKYAAQVPMNGNGKTDAKALTAIREEAEAAADAGTDILGVVEKVLRSPVVPDKTFLDLGGDSIQAMEIIWELGGKGYELDLDLLFRCTLEEIVDHVQAS</sequence>
<keyword evidence="2" id="KW-0597">Phosphoprotein</keyword>
<comment type="caution">
    <text evidence="6">The sequence shown here is derived from an EMBL/GenBank/DDBJ whole genome shotgun (WGS) entry which is preliminary data.</text>
</comment>
<dbReference type="GO" id="GO:0005737">
    <property type="term" value="C:cytoplasm"/>
    <property type="evidence" value="ECO:0007669"/>
    <property type="project" value="TreeGrafter"/>
</dbReference>
<dbReference type="InterPro" id="IPR000873">
    <property type="entry name" value="AMP-dep_synth/lig_dom"/>
</dbReference>
<evidence type="ECO:0000313" key="6">
    <source>
        <dbReference type="EMBL" id="KAA8998817.1"/>
    </source>
</evidence>
<protein>
    <submittedName>
        <fullName evidence="6">Non-ribosomal peptide synthetase</fullName>
    </submittedName>
</protein>
<keyword evidence="7" id="KW-1185">Reference proteome</keyword>
<dbReference type="EMBL" id="VYKK01000026">
    <property type="protein sequence ID" value="KAA8998817.1"/>
    <property type="molecule type" value="Genomic_DNA"/>
</dbReference>
<dbReference type="Pfam" id="PF00501">
    <property type="entry name" value="AMP-binding"/>
    <property type="match status" value="1"/>
</dbReference>